<dbReference type="AlphaFoldDB" id="A0A6D2KLV2"/>
<name>A0A6D2KLV2_9BRAS</name>
<comment type="caution">
    <text evidence="4">The sequence shown here is derived from an EMBL/GenBank/DDBJ whole genome shotgun (WGS) entry which is preliminary data.</text>
</comment>
<dbReference type="PANTHER" id="PTHR30265:SF4">
    <property type="entry name" value="KOW MOTIF FAMILY PROTEIN, EXPRESSED"/>
    <property type="match status" value="1"/>
</dbReference>
<accession>A0A6D2KLV2</accession>
<evidence type="ECO:0000313" key="4">
    <source>
        <dbReference type="EMBL" id="CAA7055460.1"/>
    </source>
</evidence>
<gene>
    <name evidence="4" type="ORF">MERR_LOCUS42696</name>
</gene>
<dbReference type="PANTHER" id="PTHR30265">
    <property type="entry name" value="RHO-INTERACTING TRANSCRIPTION TERMINATION FACTOR NUSG"/>
    <property type="match status" value="1"/>
</dbReference>
<sequence length="220" mass="24248">MSIGLGMLFVVENGPTKLTKDLAATTTGSSKRGQDSVQVLARALAVARPFPEMESTVYAPAVQVKRKLKNGSLSVKPKPGFPWLHFHRICIEQRDPSEIVRESEVSYHRFKSWKHVSIRTLSLSLSLKQAKEEQEKAGREFDELQRAEEEEEASLASQKLLLASDSENVASLAATETKEKLAAGSTVRLLSLTFAEFVGNLKKLNRKTAKATVGFTLFGS</sequence>
<dbReference type="GO" id="GO:0031564">
    <property type="term" value="P:transcription antitermination"/>
    <property type="evidence" value="ECO:0007669"/>
    <property type="project" value="UniProtKB-KW"/>
</dbReference>
<protein>
    <submittedName>
        <fullName evidence="4">Uncharacterized protein</fullName>
    </submittedName>
</protein>
<keyword evidence="5" id="KW-1185">Reference proteome</keyword>
<organism evidence="4 5">
    <name type="scientific">Microthlaspi erraticum</name>
    <dbReference type="NCBI Taxonomy" id="1685480"/>
    <lineage>
        <taxon>Eukaryota</taxon>
        <taxon>Viridiplantae</taxon>
        <taxon>Streptophyta</taxon>
        <taxon>Embryophyta</taxon>
        <taxon>Tracheophyta</taxon>
        <taxon>Spermatophyta</taxon>
        <taxon>Magnoliopsida</taxon>
        <taxon>eudicotyledons</taxon>
        <taxon>Gunneridae</taxon>
        <taxon>Pentapetalae</taxon>
        <taxon>rosids</taxon>
        <taxon>malvids</taxon>
        <taxon>Brassicales</taxon>
        <taxon>Brassicaceae</taxon>
        <taxon>Coluteocarpeae</taxon>
        <taxon>Microthlaspi</taxon>
    </lineage>
</organism>
<evidence type="ECO:0000313" key="5">
    <source>
        <dbReference type="Proteomes" id="UP000467841"/>
    </source>
</evidence>
<dbReference type="EMBL" id="CACVBM020001607">
    <property type="protein sequence ID" value="CAA7055460.1"/>
    <property type="molecule type" value="Genomic_DNA"/>
</dbReference>
<proteinExistence type="predicted"/>
<keyword evidence="3" id="KW-0804">Transcription</keyword>
<evidence type="ECO:0000256" key="1">
    <source>
        <dbReference type="ARBA" id="ARBA00022814"/>
    </source>
</evidence>
<reference evidence="4" key="1">
    <citation type="submission" date="2020-01" db="EMBL/GenBank/DDBJ databases">
        <authorList>
            <person name="Mishra B."/>
        </authorList>
    </citation>
    <scope>NUCLEOTIDE SEQUENCE [LARGE SCALE GENOMIC DNA]</scope>
</reference>
<evidence type="ECO:0000256" key="3">
    <source>
        <dbReference type="ARBA" id="ARBA00023163"/>
    </source>
</evidence>
<dbReference type="OrthoDB" id="8300383at2759"/>
<dbReference type="Proteomes" id="UP000467841">
    <property type="component" value="Unassembled WGS sequence"/>
</dbReference>
<evidence type="ECO:0000256" key="2">
    <source>
        <dbReference type="ARBA" id="ARBA00023015"/>
    </source>
</evidence>
<keyword evidence="2" id="KW-0805">Transcription regulation</keyword>
<keyword evidence="1" id="KW-0889">Transcription antitermination</keyword>
<dbReference type="InterPro" id="IPR043425">
    <property type="entry name" value="NusG-like"/>
</dbReference>